<feature type="region of interest" description="Disordered" evidence="1">
    <location>
        <begin position="254"/>
        <end position="278"/>
    </location>
</feature>
<evidence type="ECO:0008006" key="5">
    <source>
        <dbReference type="Google" id="ProtNLM"/>
    </source>
</evidence>
<feature type="region of interest" description="Disordered" evidence="1">
    <location>
        <begin position="208"/>
        <end position="236"/>
    </location>
</feature>
<evidence type="ECO:0000313" key="3">
    <source>
        <dbReference type="EMBL" id="MDC0743110.1"/>
    </source>
</evidence>
<keyword evidence="2" id="KW-0732">Signal</keyword>
<feature type="signal peptide" evidence="2">
    <location>
        <begin position="1"/>
        <end position="23"/>
    </location>
</feature>
<organism evidence="3 4">
    <name type="scientific">Polyangium mundeleinium</name>
    <dbReference type="NCBI Taxonomy" id="2995306"/>
    <lineage>
        <taxon>Bacteria</taxon>
        <taxon>Pseudomonadati</taxon>
        <taxon>Myxococcota</taxon>
        <taxon>Polyangia</taxon>
        <taxon>Polyangiales</taxon>
        <taxon>Polyangiaceae</taxon>
        <taxon>Polyangium</taxon>
    </lineage>
</organism>
<name>A0ABT5EQS2_9BACT</name>
<evidence type="ECO:0000256" key="1">
    <source>
        <dbReference type="SAM" id="MobiDB-lite"/>
    </source>
</evidence>
<gene>
    <name evidence="3" type="ORF">POL67_17300</name>
</gene>
<dbReference type="Proteomes" id="UP001221411">
    <property type="component" value="Unassembled WGS sequence"/>
</dbReference>
<dbReference type="EMBL" id="JAQNDO010000001">
    <property type="protein sequence ID" value="MDC0743110.1"/>
    <property type="molecule type" value="Genomic_DNA"/>
</dbReference>
<evidence type="ECO:0000313" key="4">
    <source>
        <dbReference type="Proteomes" id="UP001221411"/>
    </source>
</evidence>
<dbReference type="RefSeq" id="WP_271918474.1">
    <property type="nucleotide sequence ID" value="NZ_JAQNDO010000001.1"/>
</dbReference>
<evidence type="ECO:0000256" key="2">
    <source>
        <dbReference type="SAM" id="SignalP"/>
    </source>
</evidence>
<reference evidence="3 4" key="1">
    <citation type="submission" date="2022-11" db="EMBL/GenBank/DDBJ databases">
        <title>Minimal conservation of predation-associated metabolite biosynthetic gene clusters underscores biosynthetic potential of Myxococcota including descriptions for ten novel species: Archangium lansinium sp. nov., Myxococcus landrumus sp. nov., Nannocystis bai.</title>
        <authorList>
            <person name="Ahearne A."/>
            <person name="Stevens C."/>
            <person name="Dowd S."/>
        </authorList>
    </citation>
    <scope>NUCLEOTIDE SEQUENCE [LARGE SCALE GENOMIC DNA]</scope>
    <source>
        <strain evidence="3 4">RJM3</strain>
    </source>
</reference>
<protein>
    <recommendedName>
        <fullName evidence="5">Tetratricopeptide repeat protein</fullName>
    </recommendedName>
</protein>
<sequence>MRMGCLSVVGLLGLLGFAAPARADDAPEPGELDPETIQAAADEARFAEYVLRGDRARASGQIADAVLAYSEALKVRPDPLIAGRLGVLLVKAGRPAKGADLLHDAVNRDWRASPAEREQFKAAYDAARAVVCMLDVTISHIPERTTLDGESINPKHRTGFFIFAMPGEHEIRASLTGYRDGRAIFTACRAGSMDVAVVLTPLPLDPSIEPTPRAKPSPEPSAIPAPPGLPEVRMEPLGDPRLGIAGAVAVVDGKPLPKQEDPYGYDDPPGSDGKKSGVRGSIGAGPIMVLGVASWAPAVGMAISAGVRPSPFLSVELDARTAWLTSGIKDGSIQAMTAGGILSMCGRWRWAFGCAVGHAGIMKIDFARDPYEGTSKVLFRPGIGGRAGAEIPLASAFAVRLAADVLALSSRTRIVVNQIVVADQPAVMTAVTAMGLWNF</sequence>
<feature type="compositionally biased region" description="Pro residues" evidence="1">
    <location>
        <begin position="213"/>
        <end position="229"/>
    </location>
</feature>
<comment type="caution">
    <text evidence="3">The sequence shown here is derived from an EMBL/GenBank/DDBJ whole genome shotgun (WGS) entry which is preliminary data.</text>
</comment>
<keyword evidence="4" id="KW-1185">Reference proteome</keyword>
<proteinExistence type="predicted"/>
<feature type="chain" id="PRO_5045997207" description="Tetratricopeptide repeat protein" evidence="2">
    <location>
        <begin position="24"/>
        <end position="439"/>
    </location>
</feature>
<accession>A0ABT5EQS2</accession>